<dbReference type="Proteomes" id="UP000694888">
    <property type="component" value="Unplaced"/>
</dbReference>
<feature type="domain" description="Translation initiation factor 5A C-terminal" evidence="2">
    <location>
        <begin position="90"/>
        <end position="158"/>
    </location>
</feature>
<evidence type="ECO:0000256" key="1">
    <source>
        <dbReference type="RuleBase" id="RU362005"/>
    </source>
</evidence>
<organism evidence="3 4">
    <name type="scientific">Aplysia californica</name>
    <name type="common">California sea hare</name>
    <dbReference type="NCBI Taxonomy" id="6500"/>
    <lineage>
        <taxon>Eukaryota</taxon>
        <taxon>Metazoa</taxon>
        <taxon>Spiralia</taxon>
        <taxon>Lophotrochozoa</taxon>
        <taxon>Mollusca</taxon>
        <taxon>Gastropoda</taxon>
        <taxon>Heterobranchia</taxon>
        <taxon>Euthyneura</taxon>
        <taxon>Tectipleura</taxon>
        <taxon>Aplysiida</taxon>
        <taxon>Aplysioidea</taxon>
        <taxon>Aplysiidae</taxon>
        <taxon>Aplysia</taxon>
    </lineage>
</organism>
<sequence length="162" mass="17858">MQDQNNACHKDDDFDRGDAGASLSFPLQCSALRKGGFVNIKQRPCKIVDLHSFKVGKHGHAKVSITGLDVFTEKRFQIVHPSSHSLDVPVVTRTDYLLVDIGQYMSLMDDKGHLRADLKAPDDEHGQLMRDKIAGNTDESILVTVLSAMGEEIVVGVKTDKN</sequence>
<dbReference type="InterPro" id="IPR012340">
    <property type="entry name" value="NA-bd_OB-fold"/>
</dbReference>
<dbReference type="InterPro" id="IPR048670">
    <property type="entry name" value="IF5A-like_N"/>
</dbReference>
<gene>
    <name evidence="4" type="primary">LOC101853210</name>
</gene>
<dbReference type="Pfam" id="PF21485">
    <property type="entry name" value="IF5A-like_N"/>
    <property type="match status" value="1"/>
</dbReference>
<dbReference type="SUPFAM" id="SSF50249">
    <property type="entry name" value="Nucleic acid-binding proteins"/>
    <property type="match status" value="1"/>
</dbReference>
<proteinExistence type="inferred from homology"/>
<keyword evidence="1" id="KW-0648">Protein biosynthesis</keyword>
<dbReference type="SMART" id="SM01376">
    <property type="entry name" value="eIF-5a"/>
    <property type="match status" value="1"/>
</dbReference>
<keyword evidence="3" id="KW-1185">Reference proteome</keyword>
<dbReference type="NCBIfam" id="TIGR00037">
    <property type="entry name" value="eIF_5A"/>
    <property type="match status" value="1"/>
</dbReference>
<dbReference type="SUPFAM" id="SSF50104">
    <property type="entry name" value="Translation proteins SH3-like domain"/>
    <property type="match status" value="1"/>
</dbReference>
<dbReference type="PIRSF" id="PIRSF003025">
    <property type="entry name" value="eIF5A"/>
    <property type="match status" value="1"/>
</dbReference>
<keyword evidence="1" id="KW-0385">Hypusine</keyword>
<dbReference type="GO" id="GO:0003743">
    <property type="term" value="F:translation initiation factor activity"/>
    <property type="evidence" value="ECO:0007669"/>
    <property type="project" value="UniProtKB-KW"/>
</dbReference>
<comment type="similarity">
    <text evidence="1">Belongs to the eIF-5A family.</text>
</comment>
<dbReference type="InterPro" id="IPR001884">
    <property type="entry name" value="IF5A-like"/>
</dbReference>
<keyword evidence="4" id="KW-0396">Initiation factor</keyword>
<evidence type="ECO:0000313" key="4">
    <source>
        <dbReference type="RefSeq" id="XP_005090312.2"/>
    </source>
</evidence>
<protein>
    <recommendedName>
        <fullName evidence="1">Eukaryotic translation initiation factor 5A</fullName>
        <shortName evidence="1">eIF-5A</shortName>
    </recommendedName>
</protein>
<dbReference type="GeneID" id="101853210"/>
<name>A0ABM0JC64_APLCA</name>
<accession>A0ABM0JC64</accession>
<dbReference type="PANTHER" id="PTHR11673">
    <property type="entry name" value="TRANSLATION INITIATION FACTOR 5A FAMILY MEMBER"/>
    <property type="match status" value="1"/>
</dbReference>
<reference evidence="4" key="1">
    <citation type="submission" date="2025-08" db="UniProtKB">
        <authorList>
            <consortium name="RefSeq"/>
        </authorList>
    </citation>
    <scope>IDENTIFICATION</scope>
</reference>
<dbReference type="Gene3D" id="2.40.50.140">
    <property type="entry name" value="Nucleic acid-binding proteins"/>
    <property type="match status" value="1"/>
</dbReference>
<comment type="function">
    <text evidence="1">Translation factor that promotes translation elongation and termination, particularly upon ribosome stalling at specific amino acid sequence contexts. Binds between the exit (E) and peptidyl (P) site of the ribosome and promotes rescue of stalled ribosome: specifically required for efficient translation of polyproline-containing peptides as well as other motifs that stall the ribosome. Acts as ribosome quality control (RQC) cofactor by joining the RQC complex to facilitate peptidyl transfer during CAT tailing step.</text>
</comment>
<evidence type="ECO:0000313" key="3">
    <source>
        <dbReference type="Proteomes" id="UP000694888"/>
    </source>
</evidence>
<comment type="PTM">
    <text evidence="1">eIF-5A seems to be the only eukaryotic protein to have a hypusine residue which is a post-translational modification of a lysine by the addition of a butylamino group.</text>
</comment>
<dbReference type="Gene3D" id="2.30.30.30">
    <property type="match status" value="1"/>
</dbReference>
<dbReference type="RefSeq" id="XP_005090312.2">
    <property type="nucleotide sequence ID" value="XM_005090255.3"/>
</dbReference>
<dbReference type="InterPro" id="IPR020189">
    <property type="entry name" value="IF5A_C"/>
</dbReference>
<dbReference type="InterPro" id="IPR008991">
    <property type="entry name" value="Translation_prot_SH3-like_sf"/>
</dbReference>
<dbReference type="Pfam" id="PF01287">
    <property type="entry name" value="eIF-5a"/>
    <property type="match status" value="1"/>
</dbReference>
<dbReference type="InterPro" id="IPR014722">
    <property type="entry name" value="Rib_uL2_dom2"/>
</dbReference>
<evidence type="ECO:0000259" key="2">
    <source>
        <dbReference type="SMART" id="SM01376"/>
    </source>
</evidence>